<keyword evidence="9" id="KW-1185">Reference proteome</keyword>
<gene>
    <name evidence="8" type="ORF">GCM10011332_00010</name>
</gene>
<dbReference type="GO" id="GO:0016787">
    <property type="term" value="F:hydrolase activity"/>
    <property type="evidence" value="ECO:0007669"/>
    <property type="project" value="UniProtKB-KW"/>
</dbReference>
<keyword evidence="8" id="KW-0067">ATP-binding</keyword>
<dbReference type="InterPro" id="IPR027417">
    <property type="entry name" value="P-loop_NTPase"/>
</dbReference>
<dbReference type="InterPro" id="IPR003495">
    <property type="entry name" value="CobW/HypB/UreG_nucleotide-bd"/>
</dbReference>
<evidence type="ECO:0000256" key="6">
    <source>
        <dbReference type="ARBA" id="ARBA00049117"/>
    </source>
</evidence>
<dbReference type="SMART" id="SM00833">
    <property type="entry name" value="CobW_C"/>
    <property type="match status" value="1"/>
</dbReference>
<keyword evidence="2" id="KW-0378">Hydrolase</keyword>
<dbReference type="Gene3D" id="3.30.1220.10">
    <property type="entry name" value="CobW-like, C-terminal domain"/>
    <property type="match status" value="1"/>
</dbReference>
<sequence>MLIPVTLLTGFLGSGKSTLLSEILRDQEFANAAVIVNEFGEIGLDDFLVTHSKEQTVAMTTGCLCCTIRGDITQTLLDLFEKRETGQISPFNRVIIETTGLADPAPVIHTLVTEPRIAKRYMLGGVVCTIDTVNGLATLAKHEECQKQIAVADRLVYMKTDIEVDEAALHDLYNEIKHLNPLAIKQDRHGVDFSLSNLFDTTLYDPKNDHYDIARWLNDNVLHTHHDSHHHNNSGIETFSLIFDDPLPSRAFLLAMQLLISNQGKDLLRIKGIVNLQEQSDRPIILHGVQHVFHEPLELEYWPSEDHRTRLVFITRNIPKQTIELFFKTWLSYDAEQVLEMSR</sequence>
<keyword evidence="3" id="KW-0143">Chaperone</keyword>
<name>A0A917F5R6_9PROT</name>
<proteinExistence type="inferred from homology"/>
<dbReference type="GO" id="GO:0005524">
    <property type="term" value="F:ATP binding"/>
    <property type="evidence" value="ECO:0007669"/>
    <property type="project" value="UniProtKB-KW"/>
</dbReference>
<organism evidence="8 9">
    <name type="scientific">Terasakiella brassicae</name>
    <dbReference type="NCBI Taxonomy" id="1634917"/>
    <lineage>
        <taxon>Bacteria</taxon>
        <taxon>Pseudomonadati</taxon>
        <taxon>Pseudomonadota</taxon>
        <taxon>Alphaproteobacteria</taxon>
        <taxon>Rhodospirillales</taxon>
        <taxon>Terasakiellaceae</taxon>
        <taxon>Terasakiella</taxon>
    </lineage>
</organism>
<dbReference type="InterPro" id="IPR051316">
    <property type="entry name" value="Zinc-reg_GTPase_activator"/>
</dbReference>
<reference evidence="8" key="1">
    <citation type="journal article" date="2014" name="Int. J. Syst. Evol. Microbiol.">
        <title>Complete genome sequence of Corynebacterium casei LMG S-19264T (=DSM 44701T), isolated from a smear-ripened cheese.</title>
        <authorList>
            <consortium name="US DOE Joint Genome Institute (JGI-PGF)"/>
            <person name="Walter F."/>
            <person name="Albersmeier A."/>
            <person name="Kalinowski J."/>
            <person name="Ruckert C."/>
        </authorList>
    </citation>
    <scope>NUCLEOTIDE SEQUENCE</scope>
    <source>
        <strain evidence="8">CGMCC 1.15254</strain>
    </source>
</reference>
<dbReference type="CDD" id="cd03112">
    <property type="entry name" value="CobW-like"/>
    <property type="match status" value="1"/>
</dbReference>
<dbReference type="SUPFAM" id="SSF52540">
    <property type="entry name" value="P-loop containing nucleoside triphosphate hydrolases"/>
    <property type="match status" value="1"/>
</dbReference>
<dbReference type="InterPro" id="IPR011629">
    <property type="entry name" value="CobW-like_C"/>
</dbReference>
<evidence type="ECO:0000256" key="2">
    <source>
        <dbReference type="ARBA" id="ARBA00022801"/>
    </source>
</evidence>
<comment type="function">
    <text evidence="5">Zinc chaperone that directly transfers zinc cofactor to target proteins, thereby activating them. Zinc is transferred from the CXCC motif in the GTPase domain to the zinc binding site in target proteins in a process requiring GTP hydrolysis.</text>
</comment>
<feature type="domain" description="CobW C-terminal" evidence="7">
    <location>
        <begin position="236"/>
        <end position="331"/>
    </location>
</feature>
<dbReference type="Pfam" id="PF02492">
    <property type="entry name" value="cobW"/>
    <property type="match status" value="1"/>
</dbReference>
<dbReference type="Pfam" id="PF07683">
    <property type="entry name" value="CobW_C"/>
    <property type="match status" value="1"/>
</dbReference>
<evidence type="ECO:0000256" key="1">
    <source>
        <dbReference type="ARBA" id="ARBA00022741"/>
    </source>
</evidence>
<dbReference type="PANTHER" id="PTHR13748:SF62">
    <property type="entry name" value="COBW DOMAIN-CONTAINING PROTEIN"/>
    <property type="match status" value="1"/>
</dbReference>
<evidence type="ECO:0000313" key="8">
    <source>
        <dbReference type="EMBL" id="GGF50782.1"/>
    </source>
</evidence>
<comment type="similarity">
    <text evidence="4">Belongs to the SIMIBI class G3E GTPase family. ZNG1 subfamily.</text>
</comment>
<evidence type="ECO:0000256" key="5">
    <source>
        <dbReference type="ARBA" id="ARBA00045658"/>
    </source>
</evidence>
<evidence type="ECO:0000259" key="7">
    <source>
        <dbReference type="SMART" id="SM00833"/>
    </source>
</evidence>
<dbReference type="SUPFAM" id="SSF90002">
    <property type="entry name" value="Hypothetical protein YjiA, C-terminal domain"/>
    <property type="match status" value="1"/>
</dbReference>
<comment type="catalytic activity">
    <reaction evidence="6">
        <text>GTP + H2O = GDP + phosphate + H(+)</text>
        <dbReference type="Rhea" id="RHEA:19669"/>
        <dbReference type="ChEBI" id="CHEBI:15377"/>
        <dbReference type="ChEBI" id="CHEBI:15378"/>
        <dbReference type="ChEBI" id="CHEBI:37565"/>
        <dbReference type="ChEBI" id="CHEBI:43474"/>
        <dbReference type="ChEBI" id="CHEBI:58189"/>
    </reaction>
    <physiologicalReaction direction="left-to-right" evidence="6">
        <dbReference type="Rhea" id="RHEA:19670"/>
    </physiologicalReaction>
</comment>
<dbReference type="Gene3D" id="3.40.50.300">
    <property type="entry name" value="P-loop containing nucleotide triphosphate hydrolases"/>
    <property type="match status" value="1"/>
</dbReference>
<keyword evidence="1" id="KW-0547">Nucleotide-binding</keyword>
<protein>
    <submittedName>
        <fullName evidence="8">ATP-binding protein</fullName>
    </submittedName>
</protein>
<dbReference type="Proteomes" id="UP000632498">
    <property type="component" value="Unassembled WGS sequence"/>
</dbReference>
<accession>A0A917F5R6</accession>
<dbReference type="InterPro" id="IPR036627">
    <property type="entry name" value="CobW-likC_sf"/>
</dbReference>
<dbReference type="PANTHER" id="PTHR13748">
    <property type="entry name" value="COBW-RELATED"/>
    <property type="match status" value="1"/>
</dbReference>
<evidence type="ECO:0000313" key="9">
    <source>
        <dbReference type="Proteomes" id="UP000632498"/>
    </source>
</evidence>
<dbReference type="RefSeq" id="WP_229734175.1">
    <property type="nucleotide sequence ID" value="NZ_BMHV01000001.1"/>
</dbReference>
<evidence type="ECO:0000256" key="4">
    <source>
        <dbReference type="ARBA" id="ARBA00034320"/>
    </source>
</evidence>
<dbReference type="GO" id="GO:0005737">
    <property type="term" value="C:cytoplasm"/>
    <property type="evidence" value="ECO:0007669"/>
    <property type="project" value="TreeGrafter"/>
</dbReference>
<reference evidence="8" key="2">
    <citation type="submission" date="2020-09" db="EMBL/GenBank/DDBJ databases">
        <authorList>
            <person name="Sun Q."/>
            <person name="Zhou Y."/>
        </authorList>
    </citation>
    <scope>NUCLEOTIDE SEQUENCE</scope>
    <source>
        <strain evidence="8">CGMCC 1.15254</strain>
    </source>
</reference>
<dbReference type="EMBL" id="BMHV01000001">
    <property type="protein sequence ID" value="GGF50782.1"/>
    <property type="molecule type" value="Genomic_DNA"/>
</dbReference>
<evidence type="ECO:0000256" key="3">
    <source>
        <dbReference type="ARBA" id="ARBA00023186"/>
    </source>
</evidence>
<dbReference type="AlphaFoldDB" id="A0A917F5R6"/>
<comment type="caution">
    <text evidence="8">The sequence shown here is derived from an EMBL/GenBank/DDBJ whole genome shotgun (WGS) entry which is preliminary data.</text>
</comment>